<comment type="caution">
    <text evidence="2">The sequence shown here is derived from an EMBL/GenBank/DDBJ whole genome shotgun (WGS) entry which is preliminary data.</text>
</comment>
<feature type="region of interest" description="Disordered" evidence="1">
    <location>
        <begin position="1"/>
        <end position="56"/>
    </location>
</feature>
<evidence type="ECO:0000256" key="1">
    <source>
        <dbReference type="SAM" id="MobiDB-lite"/>
    </source>
</evidence>
<feature type="compositionally biased region" description="Basic and acidic residues" evidence="1">
    <location>
        <begin position="8"/>
        <end position="24"/>
    </location>
</feature>
<accession>A0A8J3TJ55</accession>
<dbReference type="AlphaFoldDB" id="A0A8J3TJ55"/>
<dbReference type="Proteomes" id="UP000599074">
    <property type="component" value="Unassembled WGS sequence"/>
</dbReference>
<name>A0A8J3TJ55_9ACTN</name>
<keyword evidence="3" id="KW-1185">Reference proteome</keyword>
<sequence length="56" mass="6362">MPNVQQPEMRRSEHDPLVTGHAEETAQSSLPQSRDDRALHKVPEDERSPYGPQPTK</sequence>
<evidence type="ECO:0000313" key="2">
    <source>
        <dbReference type="EMBL" id="GII26127.1"/>
    </source>
</evidence>
<evidence type="ECO:0000313" key="3">
    <source>
        <dbReference type="Proteomes" id="UP000599074"/>
    </source>
</evidence>
<proteinExistence type="predicted"/>
<reference evidence="2" key="1">
    <citation type="submission" date="2021-01" db="EMBL/GenBank/DDBJ databases">
        <title>Whole genome shotgun sequence of Planosporangium mesophilum NBRC 109066.</title>
        <authorList>
            <person name="Komaki H."/>
            <person name="Tamura T."/>
        </authorList>
    </citation>
    <scope>NUCLEOTIDE SEQUENCE</scope>
    <source>
        <strain evidence="2">NBRC 109066</strain>
    </source>
</reference>
<feature type="compositionally biased region" description="Basic and acidic residues" evidence="1">
    <location>
        <begin position="33"/>
        <end position="48"/>
    </location>
</feature>
<gene>
    <name evidence="2" type="ORF">Pme01_57240</name>
</gene>
<organism evidence="2 3">
    <name type="scientific">Planosporangium mesophilum</name>
    <dbReference type="NCBI Taxonomy" id="689768"/>
    <lineage>
        <taxon>Bacteria</taxon>
        <taxon>Bacillati</taxon>
        <taxon>Actinomycetota</taxon>
        <taxon>Actinomycetes</taxon>
        <taxon>Micromonosporales</taxon>
        <taxon>Micromonosporaceae</taxon>
        <taxon>Planosporangium</taxon>
    </lineage>
</organism>
<dbReference type="RefSeq" id="WP_168118005.1">
    <property type="nucleotide sequence ID" value="NZ_BOON01000067.1"/>
</dbReference>
<protein>
    <submittedName>
        <fullName evidence="2">Uncharacterized protein</fullName>
    </submittedName>
</protein>
<dbReference type="EMBL" id="BOON01000067">
    <property type="protein sequence ID" value="GII26127.1"/>
    <property type="molecule type" value="Genomic_DNA"/>
</dbReference>